<accession>A0A660A7G9</accession>
<evidence type="ECO:0000313" key="1">
    <source>
        <dbReference type="EMBL" id="TNY48588.1"/>
    </source>
</evidence>
<evidence type="ECO:0000313" key="2">
    <source>
        <dbReference type="Proteomes" id="UP000316580"/>
    </source>
</evidence>
<dbReference type="AlphaFoldDB" id="A0A660A7G9"/>
<keyword evidence="1" id="KW-0808">Transferase</keyword>
<name>A0A660A7G9_STRPY</name>
<sequence length="41" mass="5050">VHGRGFNWKDPDHFRIVYLPTVEELEDVQEKITRVLHQYKR</sequence>
<keyword evidence="1" id="KW-0032">Aminotransferase</keyword>
<protein>
    <submittedName>
        <fullName evidence="1">Aminotransferase</fullName>
        <ecNumber evidence="1">2.6.1.2</ecNumber>
    </submittedName>
</protein>
<organism evidence="1 2">
    <name type="scientific">Streptococcus pyogenes</name>
    <dbReference type="NCBI Taxonomy" id="1314"/>
    <lineage>
        <taxon>Bacteria</taxon>
        <taxon>Bacillati</taxon>
        <taxon>Bacillota</taxon>
        <taxon>Bacilli</taxon>
        <taxon>Lactobacillales</taxon>
        <taxon>Streptococcaceae</taxon>
        <taxon>Streptococcus</taxon>
    </lineage>
</organism>
<proteinExistence type="predicted"/>
<dbReference type="InterPro" id="IPR015422">
    <property type="entry name" value="PyrdxlP-dep_Trfase_small"/>
</dbReference>
<dbReference type="GO" id="GO:0004021">
    <property type="term" value="F:L-alanine:2-oxoglutarate aminotransferase activity"/>
    <property type="evidence" value="ECO:0007669"/>
    <property type="project" value="UniProtKB-EC"/>
</dbReference>
<gene>
    <name evidence="1" type="ORF">FGO82_00745</name>
</gene>
<dbReference type="Proteomes" id="UP000316580">
    <property type="component" value="Unassembled WGS sequence"/>
</dbReference>
<dbReference type="EC" id="2.6.1.2" evidence="1"/>
<reference evidence="1 2" key="1">
    <citation type="submission" date="2019-05" db="EMBL/GenBank/DDBJ databases">
        <title>Novel genomic isolates of S.pyogenes and S.dysgalactiae subsp. equisimilis associated to necrotising fasciitis (NSTI).</title>
        <authorList>
            <person name="Barrantes I."/>
        </authorList>
    </citation>
    <scope>NUCLEOTIDE SEQUENCE [LARGE SCALE GENOMIC DNA]</scope>
    <source>
        <strain evidence="1 2">SPY6028</strain>
    </source>
</reference>
<feature type="non-terminal residue" evidence="1">
    <location>
        <position position="1"/>
    </location>
</feature>
<comment type="caution">
    <text evidence="1">The sequence shown here is derived from an EMBL/GenBank/DDBJ whole genome shotgun (WGS) entry which is preliminary data.</text>
</comment>
<dbReference type="EMBL" id="VCID01000172">
    <property type="protein sequence ID" value="TNY48588.1"/>
    <property type="molecule type" value="Genomic_DNA"/>
</dbReference>
<dbReference type="Gene3D" id="3.90.1150.10">
    <property type="entry name" value="Aspartate Aminotransferase, domain 1"/>
    <property type="match status" value="1"/>
</dbReference>